<evidence type="ECO:0000313" key="7">
    <source>
        <dbReference type="EMBL" id="KAG5833138.1"/>
    </source>
</evidence>
<feature type="chain" id="PRO_5039240248" description="Integrin beta epidermal growth factor-like domain-containing protein" evidence="5">
    <location>
        <begin position="28"/>
        <end position="91"/>
    </location>
</feature>
<keyword evidence="4" id="KW-1015">Disulfide bond</keyword>
<evidence type="ECO:0000259" key="6">
    <source>
        <dbReference type="Pfam" id="PF23105"/>
    </source>
</evidence>
<dbReference type="InterPro" id="IPR057243">
    <property type="entry name" value="Integrin_I-EGF_CS"/>
</dbReference>
<evidence type="ECO:0000313" key="8">
    <source>
        <dbReference type="Proteomes" id="UP001044222"/>
    </source>
</evidence>
<dbReference type="InterPro" id="IPR057073">
    <property type="entry name" value="EGF_integrin_2"/>
</dbReference>
<evidence type="ECO:0000256" key="3">
    <source>
        <dbReference type="ARBA" id="ARBA00022737"/>
    </source>
</evidence>
<dbReference type="Pfam" id="PF23105">
    <property type="entry name" value="EGF_integrin"/>
    <property type="match status" value="1"/>
</dbReference>
<comment type="caution">
    <text evidence="7">The sequence shown here is derived from an EMBL/GenBank/DDBJ whole genome shotgun (WGS) entry which is preliminary data.</text>
</comment>
<accession>A0A9D3LUX5</accession>
<keyword evidence="1" id="KW-0245">EGF-like domain</keyword>
<dbReference type="Proteomes" id="UP001044222">
    <property type="component" value="Chromosome 16"/>
</dbReference>
<keyword evidence="2 5" id="KW-0732">Signal</keyword>
<name>A0A9D3LUX5_ANGAN</name>
<proteinExistence type="predicted"/>
<dbReference type="SUPFAM" id="SSF57196">
    <property type="entry name" value="EGF/Laminin"/>
    <property type="match status" value="1"/>
</dbReference>
<evidence type="ECO:0000256" key="5">
    <source>
        <dbReference type="SAM" id="SignalP"/>
    </source>
</evidence>
<gene>
    <name evidence="7" type="ORF">ANANG_G00272670</name>
</gene>
<dbReference type="Gene3D" id="2.10.25.10">
    <property type="entry name" value="Laminin"/>
    <property type="match status" value="1"/>
</dbReference>
<keyword evidence="8" id="KW-1185">Reference proteome</keyword>
<evidence type="ECO:0000256" key="4">
    <source>
        <dbReference type="ARBA" id="ARBA00023157"/>
    </source>
</evidence>
<reference evidence="7" key="1">
    <citation type="submission" date="2021-01" db="EMBL/GenBank/DDBJ databases">
        <title>A chromosome-scale assembly of European eel, Anguilla anguilla.</title>
        <authorList>
            <person name="Henkel C."/>
            <person name="Jong-Raadsen S.A."/>
            <person name="Dufour S."/>
            <person name="Weltzien F.-A."/>
            <person name="Palstra A.P."/>
            <person name="Pelster B."/>
            <person name="Spaink H.P."/>
            <person name="Van Den Thillart G.E."/>
            <person name="Jansen H."/>
            <person name="Zahm M."/>
            <person name="Klopp C."/>
            <person name="Cedric C."/>
            <person name="Louis A."/>
            <person name="Berthelot C."/>
            <person name="Parey E."/>
            <person name="Roest Crollius H."/>
            <person name="Montfort J."/>
            <person name="Robinson-Rechavi M."/>
            <person name="Bucao C."/>
            <person name="Bouchez O."/>
            <person name="Gislard M."/>
            <person name="Lluch J."/>
            <person name="Milhes M."/>
            <person name="Lampietro C."/>
            <person name="Lopez Roques C."/>
            <person name="Donnadieu C."/>
            <person name="Braasch I."/>
            <person name="Desvignes T."/>
            <person name="Postlethwait J."/>
            <person name="Bobe J."/>
            <person name="Guiguen Y."/>
            <person name="Dirks R."/>
        </authorList>
    </citation>
    <scope>NUCLEOTIDE SEQUENCE</scope>
    <source>
        <strain evidence="7">Tag_6206</strain>
        <tissue evidence="7">Liver</tissue>
    </source>
</reference>
<organism evidence="7 8">
    <name type="scientific">Anguilla anguilla</name>
    <name type="common">European freshwater eel</name>
    <name type="synonym">Muraena anguilla</name>
    <dbReference type="NCBI Taxonomy" id="7936"/>
    <lineage>
        <taxon>Eukaryota</taxon>
        <taxon>Metazoa</taxon>
        <taxon>Chordata</taxon>
        <taxon>Craniata</taxon>
        <taxon>Vertebrata</taxon>
        <taxon>Euteleostomi</taxon>
        <taxon>Actinopterygii</taxon>
        <taxon>Neopterygii</taxon>
        <taxon>Teleostei</taxon>
        <taxon>Anguilliformes</taxon>
        <taxon>Anguillidae</taxon>
        <taxon>Anguilla</taxon>
    </lineage>
</organism>
<dbReference type="EMBL" id="JAFIRN010000016">
    <property type="protein sequence ID" value="KAG5833138.1"/>
    <property type="molecule type" value="Genomic_DNA"/>
</dbReference>
<sequence>MHAEALANSVLVSLLLILLSAAEESLSQSLRTGSGACQLSGELSQRRCRTPDGLVCSGTGECDCGVCLCPVTEPGKYYGPRDGLVLQELIW</sequence>
<feature type="domain" description="Integrin beta epidermal growth factor-like" evidence="6">
    <location>
        <begin position="45"/>
        <end position="79"/>
    </location>
</feature>
<protein>
    <recommendedName>
        <fullName evidence="6">Integrin beta epidermal growth factor-like domain-containing protein</fullName>
    </recommendedName>
</protein>
<feature type="signal peptide" evidence="5">
    <location>
        <begin position="1"/>
        <end position="27"/>
    </location>
</feature>
<evidence type="ECO:0000256" key="2">
    <source>
        <dbReference type="ARBA" id="ARBA00022729"/>
    </source>
</evidence>
<dbReference type="AlphaFoldDB" id="A0A9D3LUX5"/>
<dbReference type="PROSITE" id="PS00243">
    <property type="entry name" value="I_EGF_1"/>
    <property type="match status" value="1"/>
</dbReference>
<keyword evidence="3" id="KW-0677">Repeat</keyword>
<evidence type="ECO:0000256" key="1">
    <source>
        <dbReference type="ARBA" id="ARBA00022536"/>
    </source>
</evidence>